<reference evidence="5" key="2">
    <citation type="submission" date="2017-06" db="EMBL/GenBank/DDBJ databases">
        <title>WGS assembly of Brachypodium distachyon.</title>
        <authorList>
            <consortium name="The International Brachypodium Initiative"/>
            <person name="Lucas S."/>
            <person name="Harmon-Smith M."/>
            <person name="Lail K."/>
            <person name="Tice H."/>
            <person name="Grimwood J."/>
            <person name="Bruce D."/>
            <person name="Barry K."/>
            <person name="Shu S."/>
            <person name="Lindquist E."/>
            <person name="Wang M."/>
            <person name="Pitluck S."/>
            <person name="Vogel J.P."/>
            <person name="Garvin D.F."/>
            <person name="Mockler T.C."/>
            <person name="Schmutz J."/>
            <person name="Rokhsar D."/>
            <person name="Bevan M.W."/>
        </authorList>
    </citation>
    <scope>NUCLEOTIDE SEQUENCE</scope>
    <source>
        <strain evidence="5">Bd21</strain>
    </source>
</reference>
<dbReference type="RefSeq" id="XP_024319459.1">
    <property type="nucleotide sequence ID" value="XM_024463691.1"/>
</dbReference>
<dbReference type="OrthoDB" id="185373at2759"/>
<sequence length="418" mass="43919">MTGAPLPPAALPVAPRALSPPLYSPAIAASQGSPSPPRFPRAFNLCKHGLLDDPASLRALLSRLPPSSASTLALLLSAAPRALSPPLYSPAIAALASSPSPAAALAVFNRVSRLSLPTPLPAFPALLKSCARAFGLCAAAAGGGEGFVSKGMELHGRVLKLRCGADRYVQNALESMYGKLGRLGDARKVFDGMPARNTVSWNALVAAHGAAGDSQGAERVCRETPDMDRSVSCWNAEIMRNARAGDMEAAARVFREMPGRNAVSWNSLIGGYAKLGRCAQALEVFQEMQDGGVEPTELTLVSVLGACAEIGDLELWKGVHSYIDSKGVAADGYVGNALVDMYVKCGSLELARQVFESMSTRDITCWNAMIVGLSVHGYSREALELFNAMRVEPDHVTFVGVLIACSHSGLVDEGSVLS</sequence>
<dbReference type="PROSITE" id="PS51375">
    <property type="entry name" value="PPR"/>
    <property type="match status" value="2"/>
</dbReference>
<evidence type="ECO:0000256" key="2">
    <source>
        <dbReference type="ARBA" id="ARBA00022737"/>
    </source>
</evidence>
<evidence type="ECO:0000256" key="3">
    <source>
        <dbReference type="ARBA" id="ARBA00022946"/>
    </source>
</evidence>
<evidence type="ECO:0000313" key="7">
    <source>
        <dbReference type="Proteomes" id="UP000008810"/>
    </source>
</evidence>
<dbReference type="RefSeq" id="XP_024319456.1">
    <property type="nucleotide sequence ID" value="XM_024463688.1"/>
</dbReference>
<keyword evidence="2" id="KW-0677">Repeat</keyword>
<dbReference type="Proteomes" id="UP000008810">
    <property type="component" value="Chromosome 4"/>
</dbReference>
<dbReference type="Pfam" id="PF01535">
    <property type="entry name" value="PPR"/>
    <property type="match status" value="5"/>
</dbReference>
<evidence type="ECO:0000256" key="1">
    <source>
        <dbReference type="ARBA" id="ARBA00006643"/>
    </source>
</evidence>
<dbReference type="RefSeq" id="XP_024319455.1">
    <property type="nucleotide sequence ID" value="XM_024463687.1"/>
</dbReference>
<protein>
    <recommendedName>
        <fullName evidence="8">Pentacotripeptide-repeat region of PRORP domain-containing protein</fullName>
    </recommendedName>
</protein>
<evidence type="ECO:0008006" key="8">
    <source>
        <dbReference type="Google" id="ProtNLM"/>
    </source>
</evidence>
<organism evidence="5">
    <name type="scientific">Brachypodium distachyon</name>
    <name type="common">Purple false brome</name>
    <name type="synonym">Trachynia distachya</name>
    <dbReference type="NCBI Taxonomy" id="15368"/>
    <lineage>
        <taxon>Eukaryota</taxon>
        <taxon>Viridiplantae</taxon>
        <taxon>Streptophyta</taxon>
        <taxon>Embryophyta</taxon>
        <taxon>Tracheophyta</taxon>
        <taxon>Spermatophyta</taxon>
        <taxon>Magnoliopsida</taxon>
        <taxon>Liliopsida</taxon>
        <taxon>Poales</taxon>
        <taxon>Poaceae</taxon>
        <taxon>BOP clade</taxon>
        <taxon>Pooideae</taxon>
        <taxon>Stipodae</taxon>
        <taxon>Brachypodieae</taxon>
        <taxon>Brachypodium</taxon>
    </lineage>
</organism>
<accession>A0A0Q3PJ93</accession>
<dbReference type="NCBIfam" id="TIGR00756">
    <property type="entry name" value="PPR"/>
    <property type="match status" value="3"/>
</dbReference>
<evidence type="ECO:0000313" key="6">
    <source>
        <dbReference type="EnsemblPlants" id="KQJ89449"/>
    </source>
</evidence>
<dbReference type="PANTHER" id="PTHR47926:SF344">
    <property type="entry name" value="OS07G0636900 PROTEIN"/>
    <property type="match status" value="1"/>
</dbReference>
<dbReference type="GeneID" id="100823910"/>
<dbReference type="RefSeq" id="XP_024319458.1">
    <property type="nucleotide sequence ID" value="XM_024463690.1"/>
</dbReference>
<comment type="similarity">
    <text evidence="1">Belongs to the PPR family. PCMP-H subfamily.</text>
</comment>
<dbReference type="EMBL" id="CM000883">
    <property type="protein sequence ID" value="KQJ89449.1"/>
    <property type="molecule type" value="Genomic_DNA"/>
</dbReference>
<feature type="repeat" description="PPR" evidence="4">
    <location>
        <begin position="261"/>
        <end position="295"/>
    </location>
</feature>
<keyword evidence="7" id="KW-1185">Reference proteome</keyword>
<reference evidence="5 6" key="1">
    <citation type="journal article" date="2010" name="Nature">
        <title>Genome sequencing and analysis of the model grass Brachypodium distachyon.</title>
        <authorList>
            <consortium name="International Brachypodium Initiative"/>
        </authorList>
    </citation>
    <scope>NUCLEOTIDE SEQUENCE [LARGE SCALE GENOMIC DNA]</scope>
    <source>
        <strain evidence="5">Bd21</strain>
        <strain evidence="6">cv. Bd21</strain>
    </source>
</reference>
<feature type="repeat" description="PPR" evidence="4">
    <location>
        <begin position="331"/>
        <end position="365"/>
    </location>
</feature>
<dbReference type="AlphaFoldDB" id="A0A0Q3PJ93"/>
<keyword evidence="3" id="KW-0809">Transit peptide</keyword>
<proteinExistence type="inferred from homology"/>
<evidence type="ECO:0000313" key="5">
    <source>
        <dbReference type="EMBL" id="KQJ89449.1"/>
    </source>
</evidence>
<name>A0A0Q3PJ93_BRADI</name>
<dbReference type="Gramene" id="KQJ89449">
    <property type="protein sequence ID" value="KQJ89449"/>
    <property type="gene ID" value="BRADI_4g25760v3"/>
</dbReference>
<dbReference type="RefSeq" id="XP_024319457.1">
    <property type="nucleotide sequence ID" value="XM_024463689.1"/>
</dbReference>
<dbReference type="InterPro" id="IPR046960">
    <property type="entry name" value="PPR_At4g14850-like_plant"/>
</dbReference>
<evidence type="ECO:0000256" key="4">
    <source>
        <dbReference type="PROSITE-ProRule" id="PRU00708"/>
    </source>
</evidence>
<dbReference type="FunFam" id="1.25.40.10:FF:000333">
    <property type="entry name" value="Pentatricopeptide repeat-containing protein"/>
    <property type="match status" value="1"/>
</dbReference>
<dbReference type="InterPro" id="IPR002885">
    <property type="entry name" value="PPR_rpt"/>
</dbReference>
<dbReference type="Pfam" id="PF13041">
    <property type="entry name" value="PPR_2"/>
    <property type="match status" value="1"/>
</dbReference>
<dbReference type="PANTHER" id="PTHR47926">
    <property type="entry name" value="PENTATRICOPEPTIDE REPEAT-CONTAINING PROTEIN"/>
    <property type="match status" value="1"/>
</dbReference>
<dbReference type="Gene3D" id="1.25.40.10">
    <property type="entry name" value="Tetratricopeptide repeat domain"/>
    <property type="match status" value="3"/>
</dbReference>
<dbReference type="FunFam" id="1.25.40.10:FF:001098">
    <property type="entry name" value="Putative pentatricopeptide repeat-containing protein"/>
    <property type="match status" value="1"/>
</dbReference>
<dbReference type="EnsemblPlants" id="KQJ89449">
    <property type="protein sequence ID" value="KQJ89449"/>
    <property type="gene ID" value="BRADI_4g25760v3"/>
</dbReference>
<dbReference type="GO" id="GO:0003723">
    <property type="term" value="F:RNA binding"/>
    <property type="evidence" value="ECO:0007669"/>
    <property type="project" value="InterPro"/>
</dbReference>
<dbReference type="InterPro" id="IPR011990">
    <property type="entry name" value="TPR-like_helical_dom_sf"/>
</dbReference>
<reference evidence="6" key="3">
    <citation type="submission" date="2018-08" db="UniProtKB">
        <authorList>
            <consortium name="EnsemblPlants"/>
        </authorList>
    </citation>
    <scope>IDENTIFICATION</scope>
    <source>
        <strain evidence="6">cv. Bd21</strain>
    </source>
</reference>
<dbReference type="GO" id="GO:0009451">
    <property type="term" value="P:RNA modification"/>
    <property type="evidence" value="ECO:0007669"/>
    <property type="project" value="InterPro"/>
</dbReference>
<gene>
    <name evidence="6" type="primary">LOC100823910</name>
    <name evidence="5" type="ORF">BRADI_4g25760v3</name>
</gene>